<organism evidence="1 2">
    <name type="scientific">Bartonella fuyuanensis</name>
    <dbReference type="NCBI Taxonomy" id="1460968"/>
    <lineage>
        <taxon>Bacteria</taxon>
        <taxon>Pseudomonadati</taxon>
        <taxon>Pseudomonadota</taxon>
        <taxon>Alphaproteobacteria</taxon>
        <taxon>Hyphomicrobiales</taxon>
        <taxon>Bartonellaceae</taxon>
        <taxon>Bartonella</taxon>
    </lineage>
</organism>
<sequence length="75" mass="8764">MIFGFKRKLSFLFTALAVFLMSLVKVFQLGKRSERQKQTERALKTAIIRFEVENEVNRKSDVGVRCALSRWVRGK</sequence>
<dbReference type="RefSeq" id="WP_183194762.1">
    <property type="nucleotide sequence ID" value="NZ_JACIFE010000074.1"/>
</dbReference>
<evidence type="ECO:0000313" key="1">
    <source>
        <dbReference type="EMBL" id="MBB4077390.1"/>
    </source>
</evidence>
<gene>
    <name evidence="1" type="ORF">GGR08_001721</name>
</gene>
<protein>
    <submittedName>
        <fullName evidence="1">Sensor domain CHASE-containing protein</fullName>
    </submittedName>
</protein>
<dbReference type="Proteomes" id="UP000585970">
    <property type="component" value="Unassembled WGS sequence"/>
</dbReference>
<reference evidence="1 2" key="1">
    <citation type="submission" date="2020-08" db="EMBL/GenBank/DDBJ databases">
        <title>Genomic Encyclopedia of Type Strains, Phase IV (KMG-IV): sequencing the most valuable type-strain genomes for metagenomic binning, comparative biology and taxonomic classification.</title>
        <authorList>
            <person name="Goeker M."/>
        </authorList>
    </citation>
    <scope>NUCLEOTIDE SEQUENCE [LARGE SCALE GENOMIC DNA]</scope>
    <source>
        <strain evidence="1 2">DSM 100694</strain>
    </source>
</reference>
<accession>A0A840DWS5</accession>
<name>A0A840DWS5_9HYPH</name>
<evidence type="ECO:0000313" key="2">
    <source>
        <dbReference type="Proteomes" id="UP000585970"/>
    </source>
</evidence>
<keyword evidence="2" id="KW-1185">Reference proteome</keyword>
<comment type="caution">
    <text evidence="1">The sequence shown here is derived from an EMBL/GenBank/DDBJ whole genome shotgun (WGS) entry which is preliminary data.</text>
</comment>
<dbReference type="AlphaFoldDB" id="A0A840DWS5"/>
<dbReference type="EMBL" id="JACIFE010000074">
    <property type="protein sequence ID" value="MBB4077390.1"/>
    <property type="molecule type" value="Genomic_DNA"/>
</dbReference>
<proteinExistence type="predicted"/>